<evidence type="ECO:0000256" key="3">
    <source>
        <dbReference type="ARBA" id="ARBA00023242"/>
    </source>
</evidence>
<evidence type="ECO:0000313" key="7">
    <source>
        <dbReference type="Proteomes" id="UP001280121"/>
    </source>
</evidence>
<dbReference type="GO" id="GO:0005634">
    <property type="term" value="C:nucleus"/>
    <property type="evidence" value="ECO:0007669"/>
    <property type="project" value="TreeGrafter"/>
</dbReference>
<accession>A0AAD9XQV8</accession>
<dbReference type="PANTHER" id="PTHR46391:SF21">
    <property type="entry name" value="BZIP DOMAIN-CONTAINING PROTEIN"/>
    <property type="match status" value="1"/>
</dbReference>
<evidence type="ECO:0000256" key="4">
    <source>
        <dbReference type="SAM" id="Coils"/>
    </source>
</evidence>
<protein>
    <submittedName>
        <fullName evidence="6">Uncharacterized protein</fullName>
    </submittedName>
</protein>
<reference evidence="6" key="1">
    <citation type="journal article" date="2023" name="Plant J.">
        <title>Genome sequences and population genomics provide insights into the demographic history, inbreeding, and mutation load of two 'living fossil' tree species of Dipteronia.</title>
        <authorList>
            <person name="Feng Y."/>
            <person name="Comes H.P."/>
            <person name="Chen J."/>
            <person name="Zhu S."/>
            <person name="Lu R."/>
            <person name="Zhang X."/>
            <person name="Li P."/>
            <person name="Qiu J."/>
            <person name="Olsen K.M."/>
            <person name="Qiu Y."/>
        </authorList>
    </citation>
    <scope>NUCLEOTIDE SEQUENCE</scope>
    <source>
        <strain evidence="6">KIB01</strain>
    </source>
</reference>
<dbReference type="GO" id="GO:0003677">
    <property type="term" value="F:DNA binding"/>
    <property type="evidence" value="ECO:0007669"/>
    <property type="project" value="TreeGrafter"/>
</dbReference>
<dbReference type="AlphaFoldDB" id="A0AAD9XQV8"/>
<keyword evidence="7" id="KW-1185">Reference proteome</keyword>
<sequence length="162" mass="19114">MEGTSSEKTISGLPPKPFMSPSNTSRGKEPARVKDPTIDLQQAVALYSQNPNISDDKKLKRSLAARQYSWTHRLKQREYFAQLETVTKILQVENEFMASKIKYRNYINELLRTEKASLEQNLFSCIDEKNFKEAKYEEMKKEKDELKQLYRYLQQMQLNHQN</sequence>
<name>A0AAD9XQV8_9ROSI</name>
<feature type="compositionally biased region" description="Basic and acidic residues" evidence="5">
    <location>
        <begin position="26"/>
        <end position="35"/>
    </location>
</feature>
<keyword evidence="4" id="KW-0175">Coiled coil</keyword>
<dbReference type="PANTHER" id="PTHR46391">
    <property type="entry name" value="BASIC LEUCINE ZIPPER 34"/>
    <property type="match status" value="1"/>
</dbReference>
<keyword evidence="1" id="KW-0805">Transcription regulation</keyword>
<evidence type="ECO:0000256" key="1">
    <source>
        <dbReference type="ARBA" id="ARBA00023015"/>
    </source>
</evidence>
<evidence type="ECO:0000256" key="2">
    <source>
        <dbReference type="ARBA" id="ARBA00023163"/>
    </source>
</evidence>
<evidence type="ECO:0000256" key="5">
    <source>
        <dbReference type="SAM" id="MobiDB-lite"/>
    </source>
</evidence>
<proteinExistence type="predicted"/>
<dbReference type="Proteomes" id="UP001280121">
    <property type="component" value="Unassembled WGS sequence"/>
</dbReference>
<dbReference type="EMBL" id="JANJYI010000001">
    <property type="protein sequence ID" value="KAK2663527.1"/>
    <property type="molecule type" value="Genomic_DNA"/>
</dbReference>
<evidence type="ECO:0000313" key="6">
    <source>
        <dbReference type="EMBL" id="KAK2663527.1"/>
    </source>
</evidence>
<feature type="region of interest" description="Disordered" evidence="5">
    <location>
        <begin position="1"/>
        <end position="35"/>
    </location>
</feature>
<comment type="caution">
    <text evidence="6">The sequence shown here is derived from an EMBL/GenBank/DDBJ whole genome shotgun (WGS) entry which is preliminary data.</text>
</comment>
<dbReference type="GO" id="GO:0045893">
    <property type="term" value="P:positive regulation of DNA-templated transcription"/>
    <property type="evidence" value="ECO:0007669"/>
    <property type="project" value="TreeGrafter"/>
</dbReference>
<gene>
    <name evidence="6" type="ORF">Ddye_002101</name>
</gene>
<organism evidence="6 7">
    <name type="scientific">Dipteronia dyeriana</name>
    <dbReference type="NCBI Taxonomy" id="168575"/>
    <lineage>
        <taxon>Eukaryota</taxon>
        <taxon>Viridiplantae</taxon>
        <taxon>Streptophyta</taxon>
        <taxon>Embryophyta</taxon>
        <taxon>Tracheophyta</taxon>
        <taxon>Spermatophyta</taxon>
        <taxon>Magnoliopsida</taxon>
        <taxon>eudicotyledons</taxon>
        <taxon>Gunneridae</taxon>
        <taxon>Pentapetalae</taxon>
        <taxon>rosids</taxon>
        <taxon>malvids</taxon>
        <taxon>Sapindales</taxon>
        <taxon>Sapindaceae</taxon>
        <taxon>Hippocastanoideae</taxon>
        <taxon>Acereae</taxon>
        <taxon>Dipteronia</taxon>
    </lineage>
</organism>
<keyword evidence="3" id="KW-0539">Nucleus</keyword>
<dbReference type="InterPro" id="IPR052483">
    <property type="entry name" value="bZIP_transcription_regulators"/>
</dbReference>
<keyword evidence="2" id="KW-0804">Transcription</keyword>
<feature type="coiled-coil region" evidence="4">
    <location>
        <begin position="129"/>
        <end position="159"/>
    </location>
</feature>